<accession>A0ABQ1IBE8</accession>
<proteinExistence type="predicted"/>
<comment type="caution">
    <text evidence="1">The sequence shown here is derived from an EMBL/GenBank/DDBJ whole genome shotgun (WGS) entry which is preliminary data.</text>
</comment>
<gene>
    <name evidence="1" type="ORF">GCM10011505_08720</name>
</gene>
<dbReference type="EMBL" id="BMDZ01000006">
    <property type="protein sequence ID" value="GGB29626.1"/>
    <property type="molecule type" value="Genomic_DNA"/>
</dbReference>
<dbReference type="RefSeq" id="WP_188575287.1">
    <property type="nucleotide sequence ID" value="NZ_BMDZ01000006.1"/>
</dbReference>
<evidence type="ECO:0000313" key="1">
    <source>
        <dbReference type="EMBL" id="GGB29626.1"/>
    </source>
</evidence>
<keyword evidence="2" id="KW-1185">Reference proteome</keyword>
<reference evidence="2" key="1">
    <citation type="journal article" date="2019" name="Int. J. Syst. Evol. Microbiol.">
        <title>The Global Catalogue of Microorganisms (GCM) 10K type strain sequencing project: providing services to taxonomists for standard genome sequencing and annotation.</title>
        <authorList>
            <consortium name="The Broad Institute Genomics Platform"/>
            <consortium name="The Broad Institute Genome Sequencing Center for Infectious Disease"/>
            <person name="Wu L."/>
            <person name="Ma J."/>
        </authorList>
    </citation>
    <scope>NUCLEOTIDE SEQUENCE [LARGE SCALE GENOMIC DNA]</scope>
    <source>
        <strain evidence="2">CGMCC 1.10188</strain>
    </source>
</reference>
<dbReference type="Proteomes" id="UP000603352">
    <property type="component" value="Unassembled WGS sequence"/>
</dbReference>
<evidence type="ECO:0000313" key="2">
    <source>
        <dbReference type="Proteomes" id="UP000603352"/>
    </source>
</evidence>
<organism evidence="1 2">
    <name type="scientific">Tistrella bauzanensis</name>
    <dbReference type="NCBI Taxonomy" id="657419"/>
    <lineage>
        <taxon>Bacteria</taxon>
        <taxon>Pseudomonadati</taxon>
        <taxon>Pseudomonadota</taxon>
        <taxon>Alphaproteobacteria</taxon>
        <taxon>Geminicoccales</taxon>
        <taxon>Geminicoccaceae</taxon>
        <taxon>Tistrella</taxon>
    </lineage>
</organism>
<protein>
    <recommendedName>
        <fullName evidence="3">Lipoprotein</fullName>
    </recommendedName>
</protein>
<name>A0ABQ1IBE8_9PROT</name>
<evidence type="ECO:0008006" key="3">
    <source>
        <dbReference type="Google" id="ProtNLM"/>
    </source>
</evidence>
<sequence>MPEMMPAPSTIGRSRGRRRAAVIVAAVAAAITAGCTASGPAGDPITRSFTWFDYVGGGNLARSCAPGIPDRYRLVYNAVFPEQVRTYDLVTREDNRGRLSGSTLVTTVWERANLAKITASRPGAPWGPTESRTELGAAQTAALIDRLAAGGGFRPAPAGERLHSLGFYWTVARCQDGRFGFWAAEAPDPAFTAFHPQMLFSIDGNPVPPREPRPVVTNPPIRSQDGGLVDGHQPFELTVSKNGLVGVDYDGRN</sequence>